<dbReference type="EMBL" id="HBEM01013046">
    <property type="protein sequence ID" value="CAD8447418.1"/>
    <property type="molecule type" value="Transcribed_RNA"/>
</dbReference>
<dbReference type="PANTHER" id="PTHR43948:SF10">
    <property type="entry name" value="MRJ, ISOFORM E"/>
    <property type="match status" value="1"/>
</dbReference>
<dbReference type="Pfam" id="PF00226">
    <property type="entry name" value="DnaJ"/>
    <property type="match status" value="1"/>
</dbReference>
<dbReference type="GO" id="GO:0051082">
    <property type="term" value="F:unfolded protein binding"/>
    <property type="evidence" value="ECO:0007669"/>
    <property type="project" value="TreeGrafter"/>
</dbReference>
<dbReference type="InterPro" id="IPR001623">
    <property type="entry name" value="DnaJ_domain"/>
</dbReference>
<dbReference type="SUPFAM" id="SSF46565">
    <property type="entry name" value="Chaperone J-domain"/>
    <property type="match status" value="1"/>
</dbReference>
<organism evidence="3">
    <name type="scientific">Amorphochlora amoebiformis</name>
    <dbReference type="NCBI Taxonomy" id="1561963"/>
    <lineage>
        <taxon>Eukaryota</taxon>
        <taxon>Sar</taxon>
        <taxon>Rhizaria</taxon>
        <taxon>Cercozoa</taxon>
        <taxon>Chlorarachniophyceae</taxon>
        <taxon>Amorphochlora</taxon>
    </lineage>
</organism>
<feature type="region of interest" description="Disordered" evidence="1">
    <location>
        <begin position="243"/>
        <end position="293"/>
    </location>
</feature>
<evidence type="ECO:0000259" key="2">
    <source>
        <dbReference type="PROSITE" id="PS50076"/>
    </source>
</evidence>
<accession>A0A7S0DB04</accession>
<dbReference type="SMART" id="SM00271">
    <property type="entry name" value="DnaJ"/>
    <property type="match status" value="1"/>
</dbReference>
<gene>
    <name evidence="3" type="ORF">LAMO00422_LOCUS9080</name>
</gene>
<dbReference type="GO" id="GO:0044183">
    <property type="term" value="F:protein folding chaperone"/>
    <property type="evidence" value="ECO:0007669"/>
    <property type="project" value="TreeGrafter"/>
</dbReference>
<evidence type="ECO:0000313" key="3">
    <source>
        <dbReference type="EMBL" id="CAD8447418.1"/>
    </source>
</evidence>
<dbReference type="PANTHER" id="PTHR43948">
    <property type="entry name" value="DNAJ HOMOLOG SUBFAMILY B"/>
    <property type="match status" value="1"/>
</dbReference>
<sequence length="293" mass="33396">MVTHYQILGVKETANAREIRKAYRVLALRWHPDKVQNDQKKEAEDKFKLISEAYQLLSDPKRRKEYDLSLCSPPYFSSRRSSSHPFHFRRARDVFEEFFREFESEFENDPFFETGFFGRRNRRPSREKSLGLDIGRGSMGFGMAPRDFFGGFGFGGGMFDDEDDFFSGFREAKRSHQTLFKSMMQGGGRGEGVVTGSSKMVTTTIVNGKRVTKTKTTRLHPGGKVEEVEQIRYPNGRIEEKKNSYVRPQSSRTALKHTGAQISAPEGSRKGKTAKVSSCCRLWPGSAPMPSKK</sequence>
<feature type="domain" description="J" evidence="2">
    <location>
        <begin position="3"/>
        <end position="70"/>
    </location>
</feature>
<dbReference type="GO" id="GO:0005737">
    <property type="term" value="C:cytoplasm"/>
    <property type="evidence" value="ECO:0007669"/>
    <property type="project" value="TreeGrafter"/>
</dbReference>
<dbReference type="PRINTS" id="PR00625">
    <property type="entry name" value="JDOMAIN"/>
</dbReference>
<evidence type="ECO:0000256" key="1">
    <source>
        <dbReference type="SAM" id="MobiDB-lite"/>
    </source>
</evidence>
<protein>
    <recommendedName>
        <fullName evidence="2">J domain-containing protein</fullName>
    </recommendedName>
</protein>
<reference evidence="3" key="1">
    <citation type="submission" date="2021-01" db="EMBL/GenBank/DDBJ databases">
        <authorList>
            <person name="Corre E."/>
            <person name="Pelletier E."/>
            <person name="Niang G."/>
            <person name="Scheremetjew M."/>
            <person name="Finn R."/>
            <person name="Kale V."/>
            <person name="Holt S."/>
            <person name="Cochrane G."/>
            <person name="Meng A."/>
            <person name="Brown T."/>
            <person name="Cohen L."/>
        </authorList>
    </citation>
    <scope>NUCLEOTIDE SEQUENCE</scope>
    <source>
        <strain evidence="3">CCMP2058</strain>
    </source>
</reference>
<dbReference type="CDD" id="cd06257">
    <property type="entry name" value="DnaJ"/>
    <property type="match status" value="1"/>
</dbReference>
<dbReference type="PROSITE" id="PS00636">
    <property type="entry name" value="DNAJ_1"/>
    <property type="match status" value="1"/>
</dbReference>
<dbReference type="InterPro" id="IPR036869">
    <property type="entry name" value="J_dom_sf"/>
</dbReference>
<dbReference type="Gene3D" id="1.10.287.110">
    <property type="entry name" value="DnaJ domain"/>
    <property type="match status" value="1"/>
</dbReference>
<dbReference type="AlphaFoldDB" id="A0A7S0DB04"/>
<proteinExistence type="predicted"/>
<dbReference type="PROSITE" id="PS50076">
    <property type="entry name" value="DNAJ_2"/>
    <property type="match status" value="1"/>
</dbReference>
<dbReference type="InterPro" id="IPR018253">
    <property type="entry name" value="DnaJ_domain_CS"/>
</dbReference>
<name>A0A7S0DB04_9EUKA</name>
<dbReference type="GO" id="GO:0051087">
    <property type="term" value="F:protein-folding chaperone binding"/>
    <property type="evidence" value="ECO:0007669"/>
    <property type="project" value="TreeGrafter"/>
</dbReference>